<dbReference type="EMBL" id="SPKJ01000014">
    <property type="protein sequence ID" value="MYZ47424.1"/>
    <property type="molecule type" value="Genomic_DNA"/>
</dbReference>
<evidence type="ECO:0000256" key="3">
    <source>
        <dbReference type="ARBA" id="ARBA00022679"/>
    </source>
</evidence>
<evidence type="ECO:0000256" key="2">
    <source>
        <dbReference type="ARBA" id="ARBA00022490"/>
    </source>
</evidence>
<dbReference type="CDD" id="cd04301">
    <property type="entry name" value="NAT_SF"/>
    <property type="match status" value="1"/>
</dbReference>
<protein>
    <submittedName>
        <fullName evidence="6">Ribosomal-protein-alanine N-acetyltransferase</fullName>
    </submittedName>
</protein>
<evidence type="ECO:0000259" key="5">
    <source>
        <dbReference type="PROSITE" id="PS51186"/>
    </source>
</evidence>
<dbReference type="NCBIfam" id="TIGR01575">
    <property type="entry name" value="rimI"/>
    <property type="match status" value="1"/>
</dbReference>
<dbReference type="RefSeq" id="WP_161139771.1">
    <property type="nucleotide sequence ID" value="NZ_SPKJ01000014.1"/>
</dbReference>
<dbReference type="InterPro" id="IPR050680">
    <property type="entry name" value="YpeA/RimI_acetyltransf"/>
</dbReference>
<organism evidence="6 7">
    <name type="scientific">Propylenella binzhouense</name>
    <dbReference type="NCBI Taxonomy" id="2555902"/>
    <lineage>
        <taxon>Bacteria</taxon>
        <taxon>Pseudomonadati</taxon>
        <taxon>Pseudomonadota</taxon>
        <taxon>Alphaproteobacteria</taxon>
        <taxon>Hyphomicrobiales</taxon>
        <taxon>Propylenellaceae</taxon>
        <taxon>Propylenella</taxon>
    </lineage>
</organism>
<keyword evidence="4" id="KW-0012">Acyltransferase</keyword>
<dbReference type="Proteomes" id="UP000773614">
    <property type="component" value="Unassembled WGS sequence"/>
</dbReference>
<dbReference type="InterPro" id="IPR016181">
    <property type="entry name" value="Acyl_CoA_acyltransferase"/>
</dbReference>
<feature type="domain" description="N-acetyltransferase" evidence="5">
    <location>
        <begin position="10"/>
        <end position="162"/>
    </location>
</feature>
<evidence type="ECO:0000313" key="7">
    <source>
        <dbReference type="Proteomes" id="UP000773614"/>
    </source>
</evidence>
<evidence type="ECO:0000256" key="1">
    <source>
        <dbReference type="ARBA" id="ARBA00005395"/>
    </source>
</evidence>
<evidence type="ECO:0000256" key="4">
    <source>
        <dbReference type="ARBA" id="ARBA00023315"/>
    </source>
</evidence>
<dbReference type="GO" id="GO:0008080">
    <property type="term" value="F:N-acetyltransferase activity"/>
    <property type="evidence" value="ECO:0007669"/>
    <property type="project" value="InterPro"/>
</dbReference>
<comment type="caution">
    <text evidence="6">The sequence shown here is derived from an EMBL/GenBank/DDBJ whole genome shotgun (WGS) entry which is preliminary data.</text>
</comment>
<dbReference type="InterPro" id="IPR006464">
    <property type="entry name" value="AcTrfase_RimI/Ard1"/>
</dbReference>
<keyword evidence="2" id="KW-0963">Cytoplasm</keyword>
<dbReference type="PANTHER" id="PTHR43420">
    <property type="entry name" value="ACETYLTRANSFERASE"/>
    <property type="match status" value="1"/>
</dbReference>
<proteinExistence type="inferred from homology"/>
<name>A0A964T347_9HYPH</name>
<dbReference type="PANTHER" id="PTHR43420:SF12">
    <property type="entry name" value="N-ACETYLTRANSFERASE DOMAIN-CONTAINING PROTEIN"/>
    <property type="match status" value="1"/>
</dbReference>
<dbReference type="SUPFAM" id="SSF55729">
    <property type="entry name" value="Acyl-CoA N-acyltransferases (Nat)"/>
    <property type="match status" value="1"/>
</dbReference>
<keyword evidence="7" id="KW-1185">Reference proteome</keyword>
<dbReference type="InterPro" id="IPR000182">
    <property type="entry name" value="GNAT_dom"/>
</dbReference>
<dbReference type="Gene3D" id="3.40.630.30">
    <property type="match status" value="1"/>
</dbReference>
<comment type="similarity">
    <text evidence="1">Belongs to the acetyltransferase family. RimI subfamily.</text>
</comment>
<dbReference type="AlphaFoldDB" id="A0A964T347"/>
<sequence>MRATFGRSSTAVGAAGIDDCDLLADIHGAAFRRGWSAAEFEAMLSQPGTHALIADYRNPIGRITRGGFALYRIVADEGEVISIAVTDDCRRRGLGRALLEELLRHCYREHVVSVTLEVEEANTPAIALYQAFDFEVVGERPGYYAQGRPRPSGAVVMRRKLR</sequence>
<accession>A0A964T347</accession>
<dbReference type="Pfam" id="PF00583">
    <property type="entry name" value="Acetyltransf_1"/>
    <property type="match status" value="1"/>
</dbReference>
<dbReference type="PROSITE" id="PS51186">
    <property type="entry name" value="GNAT"/>
    <property type="match status" value="1"/>
</dbReference>
<evidence type="ECO:0000313" key="6">
    <source>
        <dbReference type="EMBL" id="MYZ47424.1"/>
    </source>
</evidence>
<reference evidence="6" key="1">
    <citation type="submission" date="2019-03" db="EMBL/GenBank/DDBJ databases">
        <title>Afifella sp. nov., isolated from activated sludge.</title>
        <authorList>
            <person name="Li Q."/>
            <person name="Liu Y."/>
        </authorList>
    </citation>
    <scope>NUCLEOTIDE SEQUENCE</scope>
    <source>
        <strain evidence="6">L72</strain>
    </source>
</reference>
<dbReference type="OrthoDB" id="9804026at2"/>
<keyword evidence="3" id="KW-0808">Transferase</keyword>
<gene>
    <name evidence="6" type="primary">rimI</name>
    <name evidence="6" type="ORF">E4O86_06830</name>
</gene>